<accession>A0A212R0D1</accession>
<protein>
    <submittedName>
        <fullName evidence="1">Uncharacterized protein</fullName>
    </submittedName>
</protein>
<reference evidence="2" key="1">
    <citation type="submission" date="2017-06" db="EMBL/GenBank/DDBJ databases">
        <authorList>
            <person name="Varghese N."/>
            <person name="Submissions S."/>
        </authorList>
    </citation>
    <scope>NUCLEOTIDE SEQUENCE [LARGE SCALE GENOMIC DNA]</scope>
    <source>
        <strain evidence="2">DSM 137</strain>
    </source>
</reference>
<evidence type="ECO:0000313" key="2">
    <source>
        <dbReference type="Proteomes" id="UP000198418"/>
    </source>
</evidence>
<keyword evidence="2" id="KW-1185">Reference proteome</keyword>
<dbReference type="Proteomes" id="UP000198418">
    <property type="component" value="Unassembled WGS sequence"/>
</dbReference>
<name>A0A212R0D1_RHOAC</name>
<dbReference type="EMBL" id="FYDG01000002">
    <property type="protein sequence ID" value="SNB65452.1"/>
    <property type="molecule type" value="Genomic_DNA"/>
</dbReference>
<evidence type="ECO:0000313" key="1">
    <source>
        <dbReference type="EMBL" id="SNB65452.1"/>
    </source>
</evidence>
<gene>
    <name evidence="1" type="ORF">SAMN06265338_102221</name>
</gene>
<proteinExistence type="predicted"/>
<dbReference type="AlphaFoldDB" id="A0A212R0D1"/>
<organism evidence="1 2">
    <name type="scientific">Rhodoblastus acidophilus</name>
    <name type="common">Rhodopseudomonas acidophila</name>
    <dbReference type="NCBI Taxonomy" id="1074"/>
    <lineage>
        <taxon>Bacteria</taxon>
        <taxon>Pseudomonadati</taxon>
        <taxon>Pseudomonadota</taxon>
        <taxon>Alphaproteobacteria</taxon>
        <taxon>Hyphomicrobiales</taxon>
        <taxon>Rhodoblastaceae</taxon>
        <taxon>Rhodoblastus</taxon>
    </lineage>
</organism>
<sequence length="87" mass="9802">MRDPDDFTQITEFTPAMRARIANAVEALISLLDEFDGDDEDEDNGDQEALSEEVLGEFDEAEMIDDDWECQKEAWIQPLHLPGGNGD</sequence>
<dbReference type="RefSeq" id="WP_088519752.1">
    <property type="nucleotide sequence ID" value="NZ_FYDG01000002.1"/>
</dbReference>